<dbReference type="EMBL" id="CP159373">
    <property type="protein sequence ID" value="XCN75362.1"/>
    <property type="molecule type" value="Genomic_DNA"/>
</dbReference>
<proteinExistence type="predicted"/>
<gene>
    <name evidence="1" type="ORF">Q3M24_11730</name>
</gene>
<dbReference type="Pfam" id="PF13289">
    <property type="entry name" value="SIR2_2"/>
    <property type="match status" value="1"/>
</dbReference>
<protein>
    <submittedName>
        <fullName evidence="1">SIR2 family protein</fullName>
    </submittedName>
</protein>
<dbReference type="KEGG" id="eaj:Q3M24_11730"/>
<organism evidence="1">
    <name type="scientific">Candidatus Electrothrix aestuarii</name>
    <dbReference type="NCBI Taxonomy" id="3062594"/>
    <lineage>
        <taxon>Bacteria</taxon>
        <taxon>Pseudomonadati</taxon>
        <taxon>Thermodesulfobacteriota</taxon>
        <taxon>Desulfobulbia</taxon>
        <taxon>Desulfobulbales</taxon>
        <taxon>Desulfobulbaceae</taxon>
        <taxon>Candidatus Electrothrix</taxon>
    </lineage>
</organism>
<dbReference type="AlphaFoldDB" id="A0AAU8M242"/>
<reference evidence="1" key="1">
    <citation type="journal article" date="2024" name="Syst. Appl. Microbiol.">
        <title>First single-strain enrichments of Electrothrix cable bacteria, description of E. aestuarii sp. nov. and E. rattekaaiensis sp. nov., and proposal of a cable bacteria taxonomy following the rules of the SeqCode.</title>
        <authorList>
            <person name="Plum-Jensen L.E."/>
            <person name="Schramm A."/>
            <person name="Marshall I.P.G."/>
        </authorList>
    </citation>
    <scope>NUCLEOTIDE SEQUENCE</scope>
    <source>
        <strain evidence="1">Rat1</strain>
    </source>
</reference>
<name>A0AAU8M242_9BACT</name>
<sequence>MPRIKKRGKGKAQVPGWRRNIIEQLREGKVLPIVGNAMHNDLLLQGHQQSVEAYRDFLAEEHGYPPACIKDLSLPGLARYHTIMLGSAEGRRLPGAELAVKREYLNFIKNRLFDLVEASDTEGMITGLLEEEEAQFDQHDFSLMAANLGRPAFAAPDADPLLILASFDIPIYITTSYHCFLEQALWAAGKKPRTGLCSWWSFDPNLVLPVPDLFADDYEPSVLEPLVYHLHGLDSCPESLVLSEDDYLAFLVNISQDQVNSSQENKMIHPRLRHALSDSSLMVLGYDLGDWDFRSLLYGLIKRRPAQPRNQSVCDLQLQPSPEDLAFLERSMSDVDFEVFQGDFAEYLRQVYVDLQR</sequence>
<evidence type="ECO:0000313" key="1">
    <source>
        <dbReference type="EMBL" id="XCN75362.1"/>
    </source>
</evidence>
<accession>A0AAU8M242</accession>
<reference evidence="1" key="2">
    <citation type="submission" date="2024-06" db="EMBL/GenBank/DDBJ databases">
        <authorList>
            <person name="Plum-Jensen L.E."/>
            <person name="Schramm A."/>
            <person name="Marshall I.P.G."/>
        </authorList>
    </citation>
    <scope>NUCLEOTIDE SEQUENCE</scope>
    <source>
        <strain evidence="1">Rat1</strain>
    </source>
</reference>